<dbReference type="PROSITE" id="PS51257">
    <property type="entry name" value="PROKAR_LIPOPROTEIN"/>
    <property type="match status" value="1"/>
</dbReference>
<keyword evidence="1" id="KW-0472">Membrane</keyword>
<evidence type="ECO:0000313" key="3">
    <source>
        <dbReference type="Proteomes" id="UP000241421"/>
    </source>
</evidence>
<dbReference type="AlphaFoldDB" id="A0A2U2HA27"/>
<keyword evidence="1" id="KW-1133">Transmembrane helix</keyword>
<feature type="transmembrane region" description="Helical" evidence="1">
    <location>
        <begin position="12"/>
        <end position="32"/>
    </location>
</feature>
<evidence type="ECO:0000313" key="2">
    <source>
        <dbReference type="EMBL" id="PWF39538.1"/>
    </source>
</evidence>
<keyword evidence="3" id="KW-1185">Reference proteome</keyword>
<name>A0A2U2HA27_9BURK</name>
<reference evidence="2 3" key="1">
    <citation type="submission" date="2018-04" db="EMBL/GenBank/DDBJ databases">
        <title>Massilia violaceinigra sp. nov., a novel purple-pigmented bacterium isolated from Tianshan glacier, Xinjiang, China.</title>
        <authorList>
            <person name="Wang H."/>
        </authorList>
    </citation>
    <scope>NUCLEOTIDE SEQUENCE [LARGE SCALE GENOMIC DNA]</scope>
    <source>
        <strain evidence="2 3">B448-2</strain>
    </source>
</reference>
<keyword evidence="1" id="KW-0812">Transmembrane</keyword>
<dbReference type="RefSeq" id="WP_106760358.1">
    <property type="nucleotide sequence ID" value="NZ_PXWF02000337.1"/>
</dbReference>
<feature type="transmembrane region" description="Helical" evidence="1">
    <location>
        <begin position="83"/>
        <end position="104"/>
    </location>
</feature>
<dbReference type="OrthoDB" id="5421573at2"/>
<feature type="transmembrane region" description="Helical" evidence="1">
    <location>
        <begin position="110"/>
        <end position="129"/>
    </location>
</feature>
<evidence type="ECO:0000256" key="1">
    <source>
        <dbReference type="SAM" id="Phobius"/>
    </source>
</evidence>
<dbReference type="EMBL" id="PXWF02000337">
    <property type="protein sequence ID" value="PWF39538.1"/>
    <property type="molecule type" value="Genomic_DNA"/>
</dbReference>
<accession>A0A2U2HA27</accession>
<organism evidence="2 3">
    <name type="scientific">Massilia glaciei</name>
    <dbReference type="NCBI Taxonomy" id="1524097"/>
    <lineage>
        <taxon>Bacteria</taxon>
        <taxon>Pseudomonadati</taxon>
        <taxon>Pseudomonadota</taxon>
        <taxon>Betaproteobacteria</taxon>
        <taxon>Burkholderiales</taxon>
        <taxon>Oxalobacteraceae</taxon>
        <taxon>Telluria group</taxon>
        <taxon>Massilia</taxon>
    </lineage>
</organism>
<feature type="transmembrane region" description="Helical" evidence="1">
    <location>
        <begin position="52"/>
        <end position="76"/>
    </location>
</feature>
<sequence>MNSQRGAGGTSGGSLAFFMGLIMACAGGFMLLDNIVVSNSWGFGAPLYRISYGGGWNVSGGALLIPFMFGVGWIFYNARAPWGWILACGSLAAIIFGVIASLSINFRTMTLLNLIIILVLTVGGLGLFARSLRRS</sequence>
<protein>
    <submittedName>
        <fullName evidence="2">Uncharacterized protein</fullName>
    </submittedName>
</protein>
<proteinExistence type="predicted"/>
<comment type="caution">
    <text evidence="2">The sequence shown here is derived from an EMBL/GenBank/DDBJ whole genome shotgun (WGS) entry which is preliminary data.</text>
</comment>
<gene>
    <name evidence="2" type="ORF">C7C56_026630</name>
</gene>
<dbReference type="Proteomes" id="UP000241421">
    <property type="component" value="Unassembled WGS sequence"/>
</dbReference>